<feature type="signal peptide" evidence="2">
    <location>
        <begin position="1"/>
        <end position="23"/>
    </location>
</feature>
<evidence type="ECO:0000313" key="3">
    <source>
        <dbReference type="EMBL" id="OAN51161.1"/>
    </source>
</evidence>
<dbReference type="STRING" id="1437059.A6A05_11320"/>
<dbReference type="RefSeq" id="WP_068499740.1">
    <property type="nucleotide sequence ID" value="NZ_LWQU01000133.1"/>
</dbReference>
<accession>A0A178MSI7</accession>
<name>A0A178MSI7_9PROT</name>
<keyword evidence="2" id="KW-0732">Signal</keyword>
<dbReference type="EMBL" id="LWQU01000133">
    <property type="protein sequence ID" value="OAN51161.1"/>
    <property type="molecule type" value="Genomic_DNA"/>
</dbReference>
<dbReference type="PROSITE" id="PS51257">
    <property type="entry name" value="PROKAR_LIPOPROTEIN"/>
    <property type="match status" value="1"/>
</dbReference>
<proteinExistence type="predicted"/>
<evidence type="ECO:0000256" key="1">
    <source>
        <dbReference type="SAM" id="MobiDB-lite"/>
    </source>
</evidence>
<gene>
    <name evidence="3" type="ORF">A6A05_11320</name>
</gene>
<dbReference type="Proteomes" id="UP000078543">
    <property type="component" value="Unassembled WGS sequence"/>
</dbReference>
<protein>
    <recommendedName>
        <fullName evidence="5">Secreted protein</fullName>
    </recommendedName>
</protein>
<evidence type="ECO:0000256" key="2">
    <source>
        <dbReference type="SAM" id="SignalP"/>
    </source>
</evidence>
<keyword evidence="4" id="KW-1185">Reference proteome</keyword>
<evidence type="ECO:0000313" key="4">
    <source>
        <dbReference type="Proteomes" id="UP000078543"/>
    </source>
</evidence>
<feature type="chain" id="PRO_5008092214" description="Secreted protein" evidence="2">
    <location>
        <begin position="24"/>
        <end position="104"/>
    </location>
</feature>
<feature type="region of interest" description="Disordered" evidence="1">
    <location>
        <begin position="51"/>
        <end position="87"/>
    </location>
</feature>
<evidence type="ECO:0008006" key="5">
    <source>
        <dbReference type="Google" id="ProtNLM"/>
    </source>
</evidence>
<comment type="caution">
    <text evidence="3">The sequence shown here is derived from an EMBL/GenBank/DDBJ whole genome shotgun (WGS) entry which is preliminary data.</text>
</comment>
<organism evidence="3 4">
    <name type="scientific">Magnetospirillum moscoviense</name>
    <dbReference type="NCBI Taxonomy" id="1437059"/>
    <lineage>
        <taxon>Bacteria</taxon>
        <taxon>Pseudomonadati</taxon>
        <taxon>Pseudomonadota</taxon>
        <taxon>Alphaproteobacteria</taxon>
        <taxon>Rhodospirillales</taxon>
        <taxon>Rhodospirillaceae</taxon>
        <taxon>Magnetospirillum</taxon>
    </lineage>
</organism>
<dbReference type="AlphaFoldDB" id="A0A178MSI7"/>
<dbReference type="OrthoDB" id="7362632at2"/>
<sequence length="104" mass="10858">MKTLTKTIAAFAGLLLLAGCAAAAEDTTPKNVGPGYGPGWRHEEMIKARQSGQFGPGPMMMNRAAAPGQTFGPGRMGPPLNADGTVDTTKLPAWCPYNQQAPTK</sequence>
<reference evidence="3 4" key="1">
    <citation type="submission" date="2016-04" db="EMBL/GenBank/DDBJ databases">
        <title>Draft genome sequence of freshwater magnetotactic bacteria Magnetospirillum marisnigri SP-1 and Magnetospirillum moscoviense BB-1.</title>
        <authorList>
            <person name="Koziaeva V."/>
            <person name="Dziuba M.V."/>
            <person name="Ivanov T.M."/>
            <person name="Kuznetsov B."/>
            <person name="Grouzdev D.S."/>
        </authorList>
    </citation>
    <scope>NUCLEOTIDE SEQUENCE [LARGE SCALE GENOMIC DNA]</scope>
    <source>
        <strain evidence="3 4">BB-1</strain>
    </source>
</reference>